<reference evidence="3" key="1">
    <citation type="submission" date="2020-04" db="EMBL/GenBank/DDBJ databases">
        <title>Ralstonia solanacearum UW576, UW763, UW773, and UW774.</title>
        <authorList>
            <person name="Steidl O."/>
            <person name="Truchon A."/>
            <person name="Allen C."/>
        </authorList>
    </citation>
    <scope>NUCLEOTIDE SEQUENCE [LARGE SCALE GENOMIC DNA]</scope>
    <source>
        <strain evidence="3">UW774</strain>
        <plasmid evidence="3">pUW774mp</plasmid>
    </source>
</reference>
<proteinExistence type="predicted"/>
<evidence type="ECO:0000313" key="2">
    <source>
        <dbReference type="EMBL" id="QOK98461.1"/>
    </source>
</evidence>
<keyword evidence="2" id="KW-0614">Plasmid</keyword>
<name>A0AA92JVV6_RALSL</name>
<dbReference type="SUPFAM" id="SSF50891">
    <property type="entry name" value="Cyclophilin-like"/>
    <property type="match status" value="1"/>
</dbReference>
<dbReference type="InterPro" id="IPR029000">
    <property type="entry name" value="Cyclophilin-like_dom_sf"/>
</dbReference>
<accession>A0AA92JVV6</accession>
<dbReference type="Proteomes" id="UP000593970">
    <property type="component" value="Plasmid pUW774mp"/>
</dbReference>
<geneLocation type="plasmid" evidence="2 3">
    <name>pUW774mp</name>
</geneLocation>
<organism evidence="2 3">
    <name type="scientific">Ralstonia solanacearum</name>
    <name type="common">Pseudomonas solanacearum</name>
    <dbReference type="NCBI Taxonomy" id="305"/>
    <lineage>
        <taxon>Bacteria</taxon>
        <taxon>Pseudomonadati</taxon>
        <taxon>Pseudomonadota</taxon>
        <taxon>Betaproteobacteria</taxon>
        <taxon>Burkholderiales</taxon>
        <taxon>Burkholderiaceae</taxon>
        <taxon>Ralstonia</taxon>
        <taxon>Ralstonia solanacearum species complex</taxon>
    </lineage>
</organism>
<feature type="domain" description="Cyclophilin-like" evidence="1">
    <location>
        <begin position="17"/>
        <end position="125"/>
    </location>
</feature>
<protein>
    <recommendedName>
        <fullName evidence="1">Cyclophilin-like domain-containing protein</fullName>
    </recommendedName>
</protein>
<dbReference type="Gene3D" id="2.40.100.20">
    <property type="match status" value="1"/>
</dbReference>
<dbReference type="InterPro" id="IPR041183">
    <property type="entry name" value="Cyclophilin-like"/>
</dbReference>
<sequence length="128" mass="13762">MAIMSSSKNDAGTPITLTVGGTVVPATLNNTLTARRFREKLPFTMTLQRYEVDYCASTAPLETDAAEQQSGWTNGDIGYFGGWFTLLFDGQETSSDTSGVMIIGRIADKHLDAVRGLGHSIKVTVDLA</sequence>
<dbReference type="Pfam" id="PF18050">
    <property type="entry name" value="Cyclophil_like2"/>
    <property type="match status" value="1"/>
</dbReference>
<evidence type="ECO:0000313" key="3">
    <source>
        <dbReference type="Proteomes" id="UP000593970"/>
    </source>
</evidence>
<dbReference type="AlphaFoldDB" id="A0AA92JVV6"/>
<dbReference type="EMBL" id="CP051170">
    <property type="protein sequence ID" value="QOK98461.1"/>
    <property type="molecule type" value="Genomic_DNA"/>
</dbReference>
<evidence type="ECO:0000259" key="1">
    <source>
        <dbReference type="Pfam" id="PF18050"/>
    </source>
</evidence>
<gene>
    <name evidence="2" type="ORF">HF909_18430</name>
</gene>